<accession>A0A370QLA8</accession>
<keyword evidence="1" id="KW-0472">Membrane</keyword>
<dbReference type="Proteomes" id="UP000255317">
    <property type="component" value="Unassembled WGS sequence"/>
</dbReference>
<evidence type="ECO:0000313" key="3">
    <source>
        <dbReference type="Proteomes" id="UP000255317"/>
    </source>
</evidence>
<organism evidence="2 3">
    <name type="scientific">Marinirhabdus gelatinilytica</name>
    <dbReference type="NCBI Taxonomy" id="1703343"/>
    <lineage>
        <taxon>Bacteria</taxon>
        <taxon>Pseudomonadati</taxon>
        <taxon>Bacteroidota</taxon>
        <taxon>Flavobacteriia</taxon>
        <taxon>Flavobacteriales</taxon>
        <taxon>Flavobacteriaceae</taxon>
    </lineage>
</organism>
<evidence type="ECO:0000256" key="1">
    <source>
        <dbReference type="SAM" id="Phobius"/>
    </source>
</evidence>
<keyword evidence="3" id="KW-1185">Reference proteome</keyword>
<evidence type="ECO:0000313" key="2">
    <source>
        <dbReference type="EMBL" id="RDK89129.1"/>
    </source>
</evidence>
<dbReference type="InterPro" id="IPR009325">
    <property type="entry name" value="DUF983"/>
</dbReference>
<feature type="transmembrane region" description="Helical" evidence="1">
    <location>
        <begin position="72"/>
        <end position="99"/>
    </location>
</feature>
<keyword evidence="1" id="KW-1133">Transmembrane helix</keyword>
<comment type="caution">
    <text evidence="2">The sequence shown here is derived from an EMBL/GenBank/DDBJ whole genome shotgun (WGS) entry which is preliminary data.</text>
</comment>
<reference evidence="2 3" key="1">
    <citation type="submission" date="2018-07" db="EMBL/GenBank/DDBJ databases">
        <title>Genomic Encyclopedia of Type Strains, Phase IV (KMG-IV): sequencing the most valuable type-strain genomes for metagenomic binning, comparative biology and taxonomic classification.</title>
        <authorList>
            <person name="Goeker M."/>
        </authorList>
    </citation>
    <scope>NUCLEOTIDE SEQUENCE [LARGE SCALE GENOMIC DNA]</scope>
    <source>
        <strain evidence="2 3">DSM 101478</strain>
    </source>
</reference>
<protein>
    <submittedName>
        <fullName evidence="2">Uncharacterized protein DUF983</fullName>
    </submittedName>
</protein>
<dbReference type="EMBL" id="QRAO01000001">
    <property type="protein sequence ID" value="RDK89129.1"/>
    <property type="molecule type" value="Genomic_DNA"/>
</dbReference>
<dbReference type="Pfam" id="PF06170">
    <property type="entry name" value="DUF983"/>
    <property type="match status" value="1"/>
</dbReference>
<dbReference type="AlphaFoldDB" id="A0A370QLA8"/>
<sequence length="141" mass="16304">MLKFTLQKKYNLNQLYMGLKGTKIYSIFTGKCPVCHTGPMYKNSNPYHFSQTLEMHEHCPHCHVKFKIEPSFFYGAMYVSYAVGVAIAVAAFIIAFFFIGLGRLHTFFVIMGTLIVLLPVILRLSRNIWINFFFKFDGKKV</sequence>
<feature type="transmembrane region" description="Helical" evidence="1">
    <location>
        <begin position="105"/>
        <end position="125"/>
    </location>
</feature>
<gene>
    <name evidence="2" type="ORF">C8D94_1011009</name>
</gene>
<name>A0A370QLA8_9FLAO</name>
<proteinExistence type="predicted"/>
<keyword evidence="1" id="KW-0812">Transmembrane</keyword>